<sequence length="391" mass="46218">MAFMDTANITLFTEIYLKQELISQVYSYVGHRTSSEGLIKTTDKKSPGNKFFSFSYVPEYMETIVSEPALWTEKVFPSVKGYAIELDDFTDVDDYLKKHLKKRRENIKRAAKRLETCFDITYKMFQNDIREDEYLFLMGEMKGLIVKRFQQKGKKSENIANWDKILSTSLELIKKGKASIFAIYNNNHPIAISFNYNFPSLLFGYISSYDIAYSKFSLGQLLIYKQLQWCIENNYSQFDMGWGDMEYKRWWSNKIYRFNHRIIYPKHSFPGFLYAFWKGNTSRVLAFLISKGVNDHWNKFKLKLKGDTKILMRTPTYRLEDMSISEMDALKETYLNQRNQLPVTDQMINDFLFLTKEHSKNVTLHYLKSKNLYVLKGKNKTKAILINPEND</sequence>
<keyword evidence="3" id="KW-1185">Reference proteome</keyword>
<name>A0A1M5J8J5_9FLAO</name>
<evidence type="ECO:0000313" key="3">
    <source>
        <dbReference type="Proteomes" id="UP000184532"/>
    </source>
</evidence>
<feature type="domain" description="BioF2-like acetyltransferase" evidence="1">
    <location>
        <begin position="101"/>
        <end position="249"/>
    </location>
</feature>
<keyword evidence="2" id="KW-0808">Transferase</keyword>
<dbReference type="Proteomes" id="UP000184532">
    <property type="component" value="Unassembled WGS sequence"/>
</dbReference>
<gene>
    <name evidence="2" type="ORF">SAMN04488116_1181</name>
</gene>
<organism evidence="2 3">
    <name type="scientific">Flagellimonas flava</name>
    <dbReference type="NCBI Taxonomy" id="570519"/>
    <lineage>
        <taxon>Bacteria</taxon>
        <taxon>Pseudomonadati</taxon>
        <taxon>Bacteroidota</taxon>
        <taxon>Flavobacteriia</taxon>
        <taxon>Flavobacteriales</taxon>
        <taxon>Flavobacteriaceae</taxon>
        <taxon>Flagellimonas</taxon>
    </lineage>
</organism>
<dbReference type="GO" id="GO:0016740">
    <property type="term" value="F:transferase activity"/>
    <property type="evidence" value="ECO:0007669"/>
    <property type="project" value="UniProtKB-KW"/>
</dbReference>
<dbReference type="Gene3D" id="3.40.630.30">
    <property type="match status" value="1"/>
</dbReference>
<dbReference type="RefSeq" id="WP_073177003.1">
    <property type="nucleotide sequence ID" value="NZ_FQWL01000001.1"/>
</dbReference>
<protein>
    <submittedName>
        <fullName evidence="2">Acetyltransferase (GNAT) domain-containing protein</fullName>
    </submittedName>
</protein>
<dbReference type="OrthoDB" id="1099770at2"/>
<dbReference type="EMBL" id="FQWL01000001">
    <property type="protein sequence ID" value="SHG36619.1"/>
    <property type="molecule type" value="Genomic_DNA"/>
</dbReference>
<evidence type="ECO:0000259" key="1">
    <source>
        <dbReference type="Pfam" id="PF13480"/>
    </source>
</evidence>
<proteinExistence type="predicted"/>
<evidence type="ECO:0000313" key="2">
    <source>
        <dbReference type="EMBL" id="SHG36619.1"/>
    </source>
</evidence>
<accession>A0A1M5J8J5</accession>
<dbReference type="InterPro" id="IPR038740">
    <property type="entry name" value="BioF2-like_GNAT_dom"/>
</dbReference>
<dbReference type="AlphaFoldDB" id="A0A1M5J8J5"/>
<dbReference type="Pfam" id="PF13480">
    <property type="entry name" value="Acetyltransf_6"/>
    <property type="match status" value="1"/>
</dbReference>
<dbReference type="InterPro" id="IPR016181">
    <property type="entry name" value="Acyl_CoA_acyltransferase"/>
</dbReference>
<dbReference type="STRING" id="570519.SAMN04488116_1181"/>
<reference evidence="3" key="1">
    <citation type="submission" date="2016-11" db="EMBL/GenBank/DDBJ databases">
        <authorList>
            <person name="Varghese N."/>
            <person name="Submissions S."/>
        </authorList>
    </citation>
    <scope>NUCLEOTIDE SEQUENCE [LARGE SCALE GENOMIC DNA]</scope>
    <source>
        <strain evidence="3">DSM 22638</strain>
    </source>
</reference>
<dbReference type="SUPFAM" id="SSF55729">
    <property type="entry name" value="Acyl-CoA N-acyltransferases (Nat)"/>
    <property type="match status" value="1"/>
</dbReference>